<organism evidence="1 2">
    <name type="scientific">Schinkia azotoformans LMG 9581</name>
    <dbReference type="NCBI Taxonomy" id="1131731"/>
    <lineage>
        <taxon>Bacteria</taxon>
        <taxon>Bacillati</taxon>
        <taxon>Bacillota</taxon>
        <taxon>Bacilli</taxon>
        <taxon>Bacillales</taxon>
        <taxon>Bacillaceae</taxon>
        <taxon>Calidifontibacillus/Schinkia group</taxon>
        <taxon>Schinkia</taxon>
    </lineage>
</organism>
<name>K6EAH6_SCHAZ</name>
<keyword evidence="2" id="KW-1185">Reference proteome</keyword>
<dbReference type="AlphaFoldDB" id="K6EAH6"/>
<proteinExistence type="predicted"/>
<dbReference type="PATRIC" id="fig|1131731.3.peg.284"/>
<comment type="caution">
    <text evidence="1">The sequence shown here is derived from an EMBL/GenBank/DDBJ whole genome shotgun (WGS) entry which is preliminary data.</text>
</comment>
<sequence length="178" mass="21162">MQNLNFEIELEKYTITDLNYKFDENILSFLASELSEFNKDDNEIDLLGGEIRDQNTIKVAIHKDLKEMFIIIDTRIEECIDFATLPVEISLEDKEFILRSLDISMKFQYSLKFDNDVPSNLSENEKFMNELQVRLENTIINNCRHHMVFLVRNLTTLDYNRPIKLEFPKFKLENIEIN</sequence>
<reference evidence="1 2" key="1">
    <citation type="journal article" date="2012" name="Front. Microbiol.">
        <title>Redundancy and modularity in membrane-associated dissimilatory nitrate reduction in Bacillus.</title>
        <authorList>
            <person name="Heylen K."/>
            <person name="Keltjens J."/>
        </authorList>
    </citation>
    <scope>NUCLEOTIDE SEQUENCE [LARGE SCALE GENOMIC DNA]</scope>
    <source>
        <strain evidence="1 2">LMG 9581</strain>
    </source>
</reference>
<dbReference type="RefSeq" id="WP_003329392.1">
    <property type="nucleotide sequence ID" value="NZ_AJLR01000010.1"/>
</dbReference>
<dbReference type="Proteomes" id="UP000006315">
    <property type="component" value="Unassembled WGS sequence"/>
</dbReference>
<evidence type="ECO:0000313" key="2">
    <source>
        <dbReference type="Proteomes" id="UP000006315"/>
    </source>
</evidence>
<dbReference type="STRING" id="1131731.BAZO_01372"/>
<accession>K6EAH6</accession>
<dbReference type="EMBL" id="AJLR01000010">
    <property type="protein sequence ID" value="EKN70406.1"/>
    <property type="molecule type" value="Genomic_DNA"/>
</dbReference>
<evidence type="ECO:0000313" key="1">
    <source>
        <dbReference type="EMBL" id="EKN70406.1"/>
    </source>
</evidence>
<gene>
    <name evidence="1" type="ORF">BAZO_01372</name>
</gene>
<protein>
    <submittedName>
        <fullName evidence="1">Uncharacterized protein</fullName>
    </submittedName>
</protein>